<keyword evidence="1" id="KW-0812">Transmembrane</keyword>
<reference evidence="2 3" key="1">
    <citation type="journal article" date="2023" name="Cell">
        <title>Genetic manipulation of Patescibacteria provides mechanistic insights into microbial dark matter and the epibiotic lifestyle.</title>
        <authorList>
            <person name="Wang Y."/>
            <person name="Gallagher L.A."/>
            <person name="Andrade P.A."/>
            <person name="Liu A."/>
            <person name="Humphreys I.R."/>
            <person name="Turkarslan S."/>
            <person name="Cutler K.J."/>
            <person name="Arrieta-Ortiz M.L."/>
            <person name="Li Y."/>
            <person name="Radey M.C."/>
            <person name="McLean J.S."/>
            <person name="Cong Q."/>
            <person name="Baker D."/>
            <person name="Baliga N.S."/>
            <person name="Peterson S.B."/>
            <person name="Mougous J.D."/>
        </authorList>
    </citation>
    <scope>NUCLEOTIDE SEQUENCE [LARGE SCALE GENOMIC DNA]</scope>
    <source>
        <strain evidence="2 3">ML1</strain>
    </source>
</reference>
<feature type="transmembrane region" description="Helical" evidence="1">
    <location>
        <begin position="55"/>
        <end position="73"/>
    </location>
</feature>
<feature type="transmembrane region" description="Helical" evidence="1">
    <location>
        <begin position="110"/>
        <end position="129"/>
    </location>
</feature>
<name>A0ABY8X1H4_9BACT</name>
<dbReference type="InterPro" id="IPR051533">
    <property type="entry name" value="WaaL-like"/>
</dbReference>
<sequence>MKRVILRLAPPRYSAILDRTIAGLLVVIMALIVVHAPLSVFIGSKAPAVALGIKAWKEILMVIAALLIILRYGQRLARDFRRDPLVILCGLYIVLHIVLALPAANGGLAAIAGLMVDLRYIAYFILIYVVTRYNPWYRAWLWHTAAIGAAVVLGFLLVQFVLPVDFLKHLGYNEATIAPYMLVDMNPAFVRYNSTLRGPNPLGAYAIIVVSIATAWWLIRAKKLRDKRWLALPAFYAAIGTVAAWVSYSRSALVAAAGSVGLVAALRFGRRVSRRVWLAGIGIMLMCIAGLYLIRNTEFFHTVIIHDNPTTGARTTSNDDHVKSLSAGIARMTQQPLGAGVGTTGSAAMYGSMPHIIENQYVMVAHEVGWLGLALFVLIYTLVLCGLWKQRRQWYAVGLWASGVGLAFVGIVLPVWADDTVSIVWWGLAAAVCSKNYNGGTYDVSHKKAA</sequence>
<protein>
    <submittedName>
        <fullName evidence="2">O-antigen ligase family protein</fullName>
    </submittedName>
</protein>
<evidence type="ECO:0000313" key="3">
    <source>
        <dbReference type="Proteomes" id="UP001177295"/>
    </source>
</evidence>
<gene>
    <name evidence="2" type="ORF">SEML1_0863</name>
</gene>
<evidence type="ECO:0000256" key="1">
    <source>
        <dbReference type="SAM" id="Phobius"/>
    </source>
</evidence>
<keyword evidence="3" id="KW-1185">Reference proteome</keyword>
<keyword evidence="2" id="KW-0436">Ligase</keyword>
<dbReference type="EMBL" id="CP124550">
    <property type="protein sequence ID" value="WIO46458.1"/>
    <property type="molecule type" value="Genomic_DNA"/>
</dbReference>
<feature type="transmembrane region" description="Helical" evidence="1">
    <location>
        <begin position="85"/>
        <end position="104"/>
    </location>
</feature>
<feature type="transmembrane region" description="Helical" evidence="1">
    <location>
        <begin position="229"/>
        <end position="246"/>
    </location>
</feature>
<feature type="transmembrane region" description="Helical" evidence="1">
    <location>
        <begin position="252"/>
        <end position="269"/>
    </location>
</feature>
<dbReference type="RefSeq" id="WP_376753984.1">
    <property type="nucleotide sequence ID" value="NZ_CP124550.1"/>
</dbReference>
<dbReference type="PANTHER" id="PTHR37422:SF13">
    <property type="entry name" value="LIPOPOLYSACCHARIDE BIOSYNTHESIS PROTEIN PA4999-RELATED"/>
    <property type="match status" value="1"/>
</dbReference>
<dbReference type="Proteomes" id="UP001177295">
    <property type="component" value="Chromosome"/>
</dbReference>
<accession>A0ABY8X1H4</accession>
<proteinExistence type="predicted"/>
<feature type="transmembrane region" description="Helical" evidence="1">
    <location>
        <begin position="276"/>
        <end position="294"/>
    </location>
</feature>
<keyword evidence="1" id="KW-1133">Transmembrane helix</keyword>
<feature type="transmembrane region" description="Helical" evidence="1">
    <location>
        <begin position="202"/>
        <end position="219"/>
    </location>
</feature>
<feature type="transmembrane region" description="Helical" evidence="1">
    <location>
        <begin position="368"/>
        <end position="388"/>
    </location>
</feature>
<feature type="transmembrane region" description="Helical" evidence="1">
    <location>
        <begin position="141"/>
        <end position="162"/>
    </location>
</feature>
<dbReference type="GO" id="GO:0016874">
    <property type="term" value="F:ligase activity"/>
    <property type="evidence" value="ECO:0007669"/>
    <property type="project" value="UniProtKB-KW"/>
</dbReference>
<keyword evidence="1" id="KW-0472">Membrane</keyword>
<feature type="transmembrane region" description="Helical" evidence="1">
    <location>
        <begin position="21"/>
        <end position="43"/>
    </location>
</feature>
<dbReference type="PANTHER" id="PTHR37422">
    <property type="entry name" value="TEICHURONIC ACID BIOSYNTHESIS PROTEIN TUAE"/>
    <property type="match status" value="1"/>
</dbReference>
<organism evidence="2 3">
    <name type="scientific">Candidatus Southlakia epibionticum</name>
    <dbReference type="NCBI Taxonomy" id="3043284"/>
    <lineage>
        <taxon>Bacteria</taxon>
        <taxon>Candidatus Saccharimonadota</taxon>
        <taxon>Candidatus Saccharimonadia</taxon>
        <taxon>Candidatus Saccharimonadales</taxon>
        <taxon>Candidatus Saccharimonadaceae</taxon>
        <taxon>Candidatus Southlakia</taxon>
    </lineage>
</organism>
<feature type="transmembrane region" description="Helical" evidence="1">
    <location>
        <begin position="395"/>
        <end position="417"/>
    </location>
</feature>
<evidence type="ECO:0000313" key="2">
    <source>
        <dbReference type="EMBL" id="WIO46458.1"/>
    </source>
</evidence>